<accession>E4Z6Q6</accession>
<evidence type="ECO:0000313" key="1">
    <source>
        <dbReference type="EMBL" id="CBY43384.1"/>
    </source>
</evidence>
<proteinExistence type="predicted"/>
<protein>
    <submittedName>
        <fullName evidence="1">Uncharacterized protein</fullName>
    </submittedName>
</protein>
<name>E4Z6Q6_OIKDI</name>
<sequence length="209" mass="23863">LLPHLTVGGFLILHLSIDNSRNLFSLLSTSSLLACQLAPRHSRSACRTACQTAARHPQCQLRRQGYLRQRRRLLAWSRLRKLRAWGRLAVRLRSLLPCRTAAQIPAQILSTSRLLLSTSKLRLLAWGRLRKLRLLARGRLRGTRGRLAVRLLGTRCRLAVRLRQRRLLLSTSKRSLLLSTSSLLPSKIPAEIQMLVTISFRKDKFVKRG</sequence>
<reference evidence="1" key="1">
    <citation type="journal article" date="2010" name="Science">
        <title>Plasticity of animal genome architecture unmasked by rapid evolution of a pelagic tunicate.</title>
        <authorList>
            <person name="Denoeud F."/>
            <person name="Henriet S."/>
            <person name="Mungpakdee S."/>
            <person name="Aury J.M."/>
            <person name="Da Silva C."/>
            <person name="Brinkmann H."/>
            <person name="Mikhaleva J."/>
            <person name="Olsen L.C."/>
            <person name="Jubin C."/>
            <person name="Canestro C."/>
            <person name="Bouquet J.M."/>
            <person name="Danks G."/>
            <person name="Poulain J."/>
            <person name="Campsteijn C."/>
            <person name="Adamski M."/>
            <person name="Cross I."/>
            <person name="Yadetie F."/>
            <person name="Muffato M."/>
            <person name="Louis A."/>
            <person name="Butcher S."/>
            <person name="Tsagkogeorga G."/>
            <person name="Konrad A."/>
            <person name="Singh S."/>
            <person name="Jensen M.F."/>
            <person name="Cong E.H."/>
            <person name="Eikeseth-Otteraa H."/>
            <person name="Noel B."/>
            <person name="Anthouard V."/>
            <person name="Porcel B.M."/>
            <person name="Kachouri-Lafond R."/>
            <person name="Nishino A."/>
            <person name="Ugolini M."/>
            <person name="Chourrout P."/>
            <person name="Nishida H."/>
            <person name="Aasland R."/>
            <person name="Huzurbazar S."/>
            <person name="Westhof E."/>
            <person name="Delsuc F."/>
            <person name="Lehrach H."/>
            <person name="Reinhardt R."/>
            <person name="Weissenbach J."/>
            <person name="Roy S.W."/>
            <person name="Artiguenave F."/>
            <person name="Postlethwait J.H."/>
            <person name="Manak J.R."/>
            <person name="Thompson E.M."/>
            <person name="Jaillon O."/>
            <person name="Du Pasquier L."/>
            <person name="Boudinot P."/>
            <person name="Liberles D.A."/>
            <person name="Volff J.N."/>
            <person name="Philippe H."/>
            <person name="Lenhard B."/>
            <person name="Roest Crollius H."/>
            <person name="Wincker P."/>
            <person name="Chourrout D."/>
        </authorList>
    </citation>
    <scope>NUCLEOTIDE SEQUENCE [LARGE SCALE GENOMIC DNA]</scope>
</reference>
<dbReference type="AlphaFoldDB" id="E4Z6Q6"/>
<dbReference type="Proteomes" id="UP000011014">
    <property type="component" value="Unassembled WGS sequence"/>
</dbReference>
<feature type="non-terminal residue" evidence="1">
    <location>
        <position position="1"/>
    </location>
</feature>
<gene>
    <name evidence="1" type="ORF">GSOID_T00027983001</name>
</gene>
<dbReference type="EMBL" id="FN658172">
    <property type="protein sequence ID" value="CBY43384.1"/>
    <property type="molecule type" value="Genomic_DNA"/>
</dbReference>
<organism evidence="1">
    <name type="scientific">Oikopleura dioica</name>
    <name type="common">Tunicate</name>
    <dbReference type="NCBI Taxonomy" id="34765"/>
    <lineage>
        <taxon>Eukaryota</taxon>
        <taxon>Metazoa</taxon>
        <taxon>Chordata</taxon>
        <taxon>Tunicata</taxon>
        <taxon>Appendicularia</taxon>
        <taxon>Copelata</taxon>
        <taxon>Oikopleuridae</taxon>
        <taxon>Oikopleura</taxon>
    </lineage>
</organism>